<dbReference type="Gene3D" id="4.10.240.10">
    <property type="entry name" value="Zn(2)-C6 fungal-type DNA-binding domain"/>
    <property type="match status" value="1"/>
</dbReference>
<dbReference type="AlphaFoldDB" id="A0AAF0IWZ8"/>
<evidence type="ECO:0000313" key="3">
    <source>
        <dbReference type="EMBL" id="WFD20437.1"/>
    </source>
</evidence>
<keyword evidence="4" id="KW-1185">Reference proteome</keyword>
<sequence length="658" mass="74676">MARYLNGEEGDSPTREFFRDRKTFLVSKDPEKTIDATPETVETLLTTICAWGSQHIVLPFETLDMSIFEPMGHTNLVQAAWRDPELGFRRTAPVGTPESVLTEPATHKRQKRRQGVACDTCRLRRVRCDLMELPPGTTACTRCRVKQIVCTDRYIQWRRSRDVSKNAKASLTMPDVQLLPQREEFVELNALPASVQKLSQQELIDCGVAREAVFNHFVRRALILVHKYDLVNSHTTQGATVLVLLASLLDYARPKMAYELQRVASANIMRFISRTEFDLGCVQQSMSLYDQFARLSGNRLPHTTWVYDAVSNVSYLRAPQIPREFCTIGYRESLDATMRPTSLSEFQALCEQVDSVSAVTMYLLLSAVTGSVAHDTYEYFMCLDALKTTPPTMASVHEIRTACEHRWDDLYRVERSLFTLANKIRNMHNLMLPMNMLLWAWLILTLNFLLYQAITRRVTDWFSSAKAYHQWAMYSEEEQLGPLMEAIHDLLRESQEATLGISRTIAHFARNLLPTGLLFRGSSKIRQLFRVAQCLARALPATHESSEPPPDEPAVALTSSLYSLLNPTAGAMLHEDLESATPAPPSPTSPSLAPPLEASRDLNLLLSIPDSRSHEPFTRRNKRREIDWCIEGLGQIGFSQAGIDAEIRRIIDLVHFMR</sequence>
<keyword evidence="1" id="KW-1133">Transmembrane helix</keyword>
<dbReference type="EMBL" id="CP119912">
    <property type="protein sequence ID" value="WFD20437.1"/>
    <property type="molecule type" value="Genomic_DNA"/>
</dbReference>
<keyword evidence="1" id="KW-0472">Membrane</keyword>
<dbReference type="SMART" id="SM00066">
    <property type="entry name" value="GAL4"/>
    <property type="match status" value="1"/>
</dbReference>
<proteinExistence type="predicted"/>
<protein>
    <recommendedName>
        <fullName evidence="2">Zn(2)-C6 fungal-type domain-containing protein</fullName>
    </recommendedName>
</protein>
<accession>A0AAF0IWZ8</accession>
<dbReference type="GO" id="GO:0000981">
    <property type="term" value="F:DNA-binding transcription factor activity, RNA polymerase II-specific"/>
    <property type="evidence" value="ECO:0007669"/>
    <property type="project" value="InterPro"/>
</dbReference>
<evidence type="ECO:0000313" key="4">
    <source>
        <dbReference type="Proteomes" id="UP001220961"/>
    </source>
</evidence>
<dbReference type="InterPro" id="IPR036864">
    <property type="entry name" value="Zn2-C6_fun-type_DNA-bd_sf"/>
</dbReference>
<evidence type="ECO:0000256" key="1">
    <source>
        <dbReference type="SAM" id="Phobius"/>
    </source>
</evidence>
<dbReference type="Pfam" id="PF00172">
    <property type="entry name" value="Zn_clus"/>
    <property type="match status" value="1"/>
</dbReference>
<keyword evidence="1" id="KW-0812">Transmembrane</keyword>
<feature type="domain" description="Zn(2)-C6 fungal-type" evidence="2">
    <location>
        <begin position="117"/>
        <end position="152"/>
    </location>
</feature>
<evidence type="ECO:0000259" key="2">
    <source>
        <dbReference type="PROSITE" id="PS50048"/>
    </source>
</evidence>
<dbReference type="PROSITE" id="PS50048">
    <property type="entry name" value="ZN2_CY6_FUNGAL_2"/>
    <property type="match status" value="1"/>
</dbReference>
<dbReference type="SUPFAM" id="SSF57701">
    <property type="entry name" value="Zn2/Cys6 DNA-binding domain"/>
    <property type="match status" value="1"/>
</dbReference>
<dbReference type="PROSITE" id="PS00463">
    <property type="entry name" value="ZN2_CY6_FUNGAL_1"/>
    <property type="match status" value="1"/>
</dbReference>
<dbReference type="InterPro" id="IPR001138">
    <property type="entry name" value="Zn2Cys6_DnaBD"/>
</dbReference>
<dbReference type="Proteomes" id="UP001220961">
    <property type="component" value="Chromosome 5"/>
</dbReference>
<dbReference type="GO" id="GO:0008270">
    <property type="term" value="F:zinc ion binding"/>
    <property type="evidence" value="ECO:0007669"/>
    <property type="project" value="InterPro"/>
</dbReference>
<reference evidence="3" key="1">
    <citation type="submission" date="2023-03" db="EMBL/GenBank/DDBJ databases">
        <title>Mating type loci evolution in Malassezia.</title>
        <authorList>
            <person name="Coelho M.A."/>
        </authorList>
    </citation>
    <scope>NUCLEOTIDE SEQUENCE</scope>
    <source>
        <strain evidence="3">CBS 10434</strain>
    </source>
</reference>
<gene>
    <name evidence="3" type="ORF">MCAP1_002681</name>
</gene>
<feature type="transmembrane region" description="Helical" evidence="1">
    <location>
        <begin position="430"/>
        <end position="451"/>
    </location>
</feature>
<name>A0AAF0IWZ8_9BASI</name>
<organism evidence="3 4">
    <name type="scientific">Malassezia caprae</name>
    <dbReference type="NCBI Taxonomy" id="1381934"/>
    <lineage>
        <taxon>Eukaryota</taxon>
        <taxon>Fungi</taxon>
        <taxon>Dikarya</taxon>
        <taxon>Basidiomycota</taxon>
        <taxon>Ustilaginomycotina</taxon>
        <taxon>Malasseziomycetes</taxon>
        <taxon>Malasseziales</taxon>
        <taxon>Malasseziaceae</taxon>
        <taxon>Malassezia</taxon>
    </lineage>
</organism>
<dbReference type="CDD" id="cd00067">
    <property type="entry name" value="GAL4"/>
    <property type="match status" value="1"/>
</dbReference>